<feature type="region of interest" description="Disordered" evidence="6">
    <location>
        <begin position="137"/>
        <end position="160"/>
    </location>
</feature>
<keyword evidence="5" id="KW-0539">Nucleus</keyword>
<keyword evidence="3" id="KW-0238">DNA-binding</keyword>
<dbReference type="Gramene" id="Manes.13G130900.1.v8.1">
    <property type="protein sequence ID" value="Manes.13G130900.1.v8.1.CDS"/>
    <property type="gene ID" value="Manes.13G130900.v8.1"/>
</dbReference>
<evidence type="ECO:0000256" key="6">
    <source>
        <dbReference type="SAM" id="MobiDB-lite"/>
    </source>
</evidence>
<dbReference type="SMR" id="A0A2C9URM1"/>
<name>A0A2C9URM1_MANES</name>
<dbReference type="Pfam" id="PF02362">
    <property type="entry name" value="B3"/>
    <property type="match status" value="2"/>
</dbReference>
<gene>
    <name evidence="8" type="ORF">MANES_13G130900v8</name>
</gene>
<evidence type="ECO:0000256" key="5">
    <source>
        <dbReference type="ARBA" id="ARBA00023242"/>
    </source>
</evidence>
<evidence type="ECO:0000256" key="1">
    <source>
        <dbReference type="ARBA" id="ARBA00004123"/>
    </source>
</evidence>
<comment type="caution">
    <text evidence="8">The sequence shown here is derived from an EMBL/GenBank/DDBJ whole genome shotgun (WGS) entry which is preliminary data.</text>
</comment>
<evidence type="ECO:0000313" key="9">
    <source>
        <dbReference type="Proteomes" id="UP000091857"/>
    </source>
</evidence>
<dbReference type="InterPro" id="IPR050655">
    <property type="entry name" value="Plant_B3_domain"/>
</dbReference>
<dbReference type="STRING" id="3983.A0A2C9URM1"/>
<evidence type="ECO:0000256" key="2">
    <source>
        <dbReference type="ARBA" id="ARBA00023015"/>
    </source>
</evidence>
<dbReference type="InterPro" id="IPR015300">
    <property type="entry name" value="DNA-bd_pseudobarrel_sf"/>
</dbReference>
<dbReference type="GO" id="GO:0005634">
    <property type="term" value="C:nucleus"/>
    <property type="evidence" value="ECO:0007669"/>
    <property type="project" value="UniProtKB-SubCell"/>
</dbReference>
<comment type="subcellular location">
    <subcellularLocation>
        <location evidence="1">Nucleus</location>
    </subcellularLocation>
</comment>
<evidence type="ECO:0000256" key="3">
    <source>
        <dbReference type="ARBA" id="ARBA00023125"/>
    </source>
</evidence>
<dbReference type="SMART" id="SM01019">
    <property type="entry name" value="B3"/>
    <property type="match status" value="2"/>
</dbReference>
<keyword evidence="9" id="KW-1185">Reference proteome</keyword>
<keyword evidence="2" id="KW-0805">Transcription regulation</keyword>
<dbReference type="InterPro" id="IPR003340">
    <property type="entry name" value="B3_DNA-bd"/>
</dbReference>
<dbReference type="Proteomes" id="UP000091857">
    <property type="component" value="Chromosome 13"/>
</dbReference>
<evidence type="ECO:0000313" key="8">
    <source>
        <dbReference type="EMBL" id="OAY33858.1"/>
    </source>
</evidence>
<dbReference type="SUPFAM" id="SSF101936">
    <property type="entry name" value="DNA-binding pseudobarrel domain"/>
    <property type="match status" value="2"/>
</dbReference>
<accession>A0A2C9URM1</accession>
<proteinExistence type="predicted"/>
<sequence length="332" mass="37683">METEPHFFKLILDASIQEGKLEIPKKFIRKHGKDLPSPVILKVANGSIWKIELSKCHGEVWLEKGWQEFAKHHSLDHGYFLVFKYEGHGHFCVFILDKSASEIQYPCEGICTADQKPEPVVENNEDGFSVEIMDDPSQGRKAGEMSPLSPHQQSCKRTRTDPTAKTLDSMFCSSTEYLSNKATPSTCIKVESSICSKGFGGMLKQLTGSKKDACRKRTRSDSKALANANKFVSSNPFFKSVVWLDKRKNSIVCVPVSFSRRNIKDCVANLTLQFGDRLWPVKLIRYSKWNVVRFCSGWSVFARENSLEMGDVCIFELIKIDVLNVYIFKCDK</sequence>
<dbReference type="CDD" id="cd10017">
    <property type="entry name" value="B3_DNA"/>
    <property type="match status" value="2"/>
</dbReference>
<keyword evidence="4" id="KW-0804">Transcription</keyword>
<organism evidence="8 9">
    <name type="scientific">Manihot esculenta</name>
    <name type="common">Cassava</name>
    <name type="synonym">Jatropha manihot</name>
    <dbReference type="NCBI Taxonomy" id="3983"/>
    <lineage>
        <taxon>Eukaryota</taxon>
        <taxon>Viridiplantae</taxon>
        <taxon>Streptophyta</taxon>
        <taxon>Embryophyta</taxon>
        <taxon>Tracheophyta</taxon>
        <taxon>Spermatophyta</taxon>
        <taxon>Magnoliopsida</taxon>
        <taxon>eudicotyledons</taxon>
        <taxon>Gunneridae</taxon>
        <taxon>Pentapetalae</taxon>
        <taxon>rosids</taxon>
        <taxon>fabids</taxon>
        <taxon>Malpighiales</taxon>
        <taxon>Euphorbiaceae</taxon>
        <taxon>Crotonoideae</taxon>
        <taxon>Manihoteae</taxon>
        <taxon>Manihot</taxon>
    </lineage>
</organism>
<feature type="domain" description="TF-B3" evidence="7">
    <location>
        <begin position="237"/>
        <end position="331"/>
    </location>
</feature>
<evidence type="ECO:0000259" key="7">
    <source>
        <dbReference type="PROSITE" id="PS50863"/>
    </source>
</evidence>
<evidence type="ECO:0000256" key="4">
    <source>
        <dbReference type="ARBA" id="ARBA00023163"/>
    </source>
</evidence>
<feature type="domain" description="TF-B3" evidence="7">
    <location>
        <begin position="6"/>
        <end position="99"/>
    </location>
</feature>
<dbReference type="AlphaFoldDB" id="A0A2C9URM1"/>
<dbReference type="PANTHER" id="PTHR31920:SF108">
    <property type="entry name" value="B3 DOMAIN-CONTAINING TRANSCRIPTION FACTOR VRN1-LIKE"/>
    <property type="match status" value="1"/>
</dbReference>
<dbReference type="Gene3D" id="2.40.330.10">
    <property type="entry name" value="DNA-binding pseudobarrel domain"/>
    <property type="match status" value="2"/>
</dbReference>
<dbReference type="EMBL" id="CM004399">
    <property type="protein sequence ID" value="OAY33858.1"/>
    <property type="molecule type" value="Genomic_DNA"/>
</dbReference>
<dbReference type="GO" id="GO:0003677">
    <property type="term" value="F:DNA binding"/>
    <property type="evidence" value="ECO:0007669"/>
    <property type="project" value="UniProtKB-KW"/>
</dbReference>
<reference evidence="9" key="1">
    <citation type="journal article" date="2016" name="Nat. Biotechnol.">
        <title>Sequencing wild and cultivated cassava and related species reveals extensive interspecific hybridization and genetic diversity.</title>
        <authorList>
            <person name="Bredeson J.V."/>
            <person name="Lyons J.B."/>
            <person name="Prochnik S.E."/>
            <person name="Wu G.A."/>
            <person name="Ha C.M."/>
            <person name="Edsinger-Gonzales E."/>
            <person name="Grimwood J."/>
            <person name="Schmutz J."/>
            <person name="Rabbi I.Y."/>
            <person name="Egesi C."/>
            <person name="Nauluvula P."/>
            <person name="Lebot V."/>
            <person name="Ndunguru J."/>
            <person name="Mkamilo G."/>
            <person name="Bart R.S."/>
            <person name="Setter T.L."/>
            <person name="Gleadow R.M."/>
            <person name="Kulakow P."/>
            <person name="Ferguson M.E."/>
            <person name="Rounsley S."/>
            <person name="Rokhsar D.S."/>
        </authorList>
    </citation>
    <scope>NUCLEOTIDE SEQUENCE [LARGE SCALE GENOMIC DNA]</scope>
    <source>
        <strain evidence="9">cv. AM560-2</strain>
    </source>
</reference>
<protein>
    <recommendedName>
        <fullName evidence="7">TF-B3 domain-containing protein</fullName>
    </recommendedName>
</protein>
<dbReference type="PROSITE" id="PS50863">
    <property type="entry name" value="B3"/>
    <property type="match status" value="2"/>
</dbReference>
<dbReference type="OrthoDB" id="1688597at2759"/>
<dbReference type="PANTHER" id="PTHR31920">
    <property type="entry name" value="B3 DOMAIN-CONTAINING"/>
    <property type="match status" value="1"/>
</dbReference>